<keyword evidence="1" id="KW-0812">Transmembrane</keyword>
<feature type="transmembrane region" description="Helical" evidence="1">
    <location>
        <begin position="59"/>
        <end position="79"/>
    </location>
</feature>
<dbReference type="VEuPathDB" id="FungiDB:VP01_659g2"/>
<keyword evidence="1" id="KW-0472">Membrane</keyword>
<keyword evidence="3" id="KW-1185">Reference proteome</keyword>
<proteinExistence type="predicted"/>
<feature type="transmembrane region" description="Helical" evidence="1">
    <location>
        <begin position="20"/>
        <end position="38"/>
    </location>
</feature>
<protein>
    <submittedName>
        <fullName evidence="2">Uncharacterized protein</fullName>
    </submittedName>
</protein>
<dbReference type="AlphaFoldDB" id="A0A0L6UFB0"/>
<gene>
    <name evidence="2" type="ORF">VP01_659g2</name>
</gene>
<evidence type="ECO:0000256" key="1">
    <source>
        <dbReference type="SAM" id="Phobius"/>
    </source>
</evidence>
<name>A0A0L6UFB0_9BASI</name>
<evidence type="ECO:0000313" key="3">
    <source>
        <dbReference type="Proteomes" id="UP000037035"/>
    </source>
</evidence>
<dbReference type="Proteomes" id="UP000037035">
    <property type="component" value="Unassembled WGS sequence"/>
</dbReference>
<organism evidence="2 3">
    <name type="scientific">Puccinia sorghi</name>
    <dbReference type="NCBI Taxonomy" id="27349"/>
    <lineage>
        <taxon>Eukaryota</taxon>
        <taxon>Fungi</taxon>
        <taxon>Dikarya</taxon>
        <taxon>Basidiomycota</taxon>
        <taxon>Pucciniomycotina</taxon>
        <taxon>Pucciniomycetes</taxon>
        <taxon>Pucciniales</taxon>
        <taxon>Pucciniaceae</taxon>
        <taxon>Puccinia</taxon>
    </lineage>
</organism>
<keyword evidence="1" id="KW-1133">Transmembrane helix</keyword>
<reference evidence="2 3" key="1">
    <citation type="submission" date="2015-08" db="EMBL/GenBank/DDBJ databases">
        <title>Next Generation Sequencing and Analysis of the Genome of Puccinia sorghi L Schw, the Causal Agent of Maize Common Rust.</title>
        <authorList>
            <person name="Rochi L."/>
            <person name="Burguener G."/>
            <person name="Darino M."/>
            <person name="Turjanski A."/>
            <person name="Kreff E."/>
            <person name="Dieguez M.J."/>
            <person name="Sacco F."/>
        </authorList>
    </citation>
    <scope>NUCLEOTIDE SEQUENCE [LARGE SCALE GENOMIC DNA]</scope>
    <source>
        <strain evidence="2 3">RO10H11247</strain>
    </source>
</reference>
<sequence length="798" mass="91564">MVFQIDMCWNFFIIANCDVTYFFPSLIHVVPAIIYVATASEDINLVVHTLKECCLDVRVLVSTLLILLFQVLLIINWFLELLLLPGGGELLPSGGLGIKIFPNLSQICHTCGNKKVSATLPQFPTSCGYGYSQRQAGSTAGNLLPSLQPSPKISTLGIGGSSLDVSETNLDFLAEAYIFNFWNYRQECDQNNTANPKRLADWDCPFFVFCFIFYATFFQQPLSQYRSWKHSPKQLFFLFLTNLTQTAPLPTLHIVVAKASPLAFHPNLPEKQVEYLAKPASFWGLAVFFSNKIRTNLLSQRGSSALKNRLEVGIKCQLNDWIVRTDGRKNGSEIKDWNKLREKLRKQRSQLSAVVDIFLPFIEHSKIRGKKFNERRWRVQASWFWPLVFQHRCDQVIKDCYFLGWYSKLKMGQCWESPQTISSFEPGRWTPIDYPSSSGWGIDRMLYPLHMWNLYNIEHNISNPHITPPNPVKFNICSIQLPQINHKTTHMQHTIYNMHTYHTSTVIIPSKKSFSEFLFFIHFPYFSLHTSDHLFHNVIKSRRTFQSTFMGLAVQGGCFVKHTQWRLSKWGQLAAMRPRTNAASKNVLRVIMESCVNVSTVINPAILIIIPPIYWLVIVLVLTMCAPQGVPNGGLSPASAPLYTPQLSIYILSLYHNIRLEPLYSEKTMQIIVSYLDTFHRVCTKFLCIIKVQTFWKIILLKFYSRFKPADDQGSMAVGLGQARCLAWLLRISFLKPNRPLRTRRKDVPVCACLVYSVKLATMKHAQPTTIFLHSQFPSSLFCNGPRQLRILPKQLHQ</sequence>
<accession>A0A0L6UFB0</accession>
<dbReference type="EMBL" id="LAVV01011940">
    <property type="protein sequence ID" value="KNZ47216.1"/>
    <property type="molecule type" value="Genomic_DNA"/>
</dbReference>
<comment type="caution">
    <text evidence="2">The sequence shown here is derived from an EMBL/GenBank/DDBJ whole genome shotgun (WGS) entry which is preliminary data.</text>
</comment>
<evidence type="ECO:0000313" key="2">
    <source>
        <dbReference type="EMBL" id="KNZ47216.1"/>
    </source>
</evidence>